<dbReference type="PANTHER" id="PTHR41328">
    <property type="entry name" value="TERMINASE SMALL SUBUNIT-RELATED"/>
    <property type="match status" value="1"/>
</dbReference>
<dbReference type="Gene3D" id="1.10.10.1400">
    <property type="entry name" value="Terminase, small subunit, N-terminal DNA-binding domain, HTH motif"/>
    <property type="match status" value="1"/>
</dbReference>
<dbReference type="Gene3D" id="6.10.140.2160">
    <property type="match status" value="1"/>
</dbReference>
<keyword evidence="2" id="KW-0231">Viral genome packaging</keyword>
<evidence type="ECO:0000313" key="4">
    <source>
        <dbReference type="Proteomes" id="UP000014257"/>
    </source>
</evidence>
<dbReference type="AlphaFoldDB" id="A0A8E0I919"/>
<comment type="caution">
    <text evidence="3">The sequence shown here is derived from an EMBL/GenBank/DDBJ whole genome shotgun (WGS) entry which is preliminary data.</text>
</comment>
<dbReference type="Pfam" id="PF03592">
    <property type="entry name" value="Terminase_2"/>
    <property type="match status" value="1"/>
</dbReference>
<sequence>MRLTAKQQKFADYYIELGNAAEAARKAGYSKRTARSIGQENLTKPDVKEYISKRLEELANERVADQQEVLEFLTRLMRREESDQVVVTLKKPTSVMLQGKDGKSYSKFAYEDIDDVVDVKTKNSDAIKAADILSRLQGMGNNANNKLAENQSRKVSAEADIMEAKAKLLTDADSQDRTVIVDDVPEDD</sequence>
<dbReference type="EMBL" id="ANMI01000155">
    <property type="protein sequence ID" value="EPC27102.1"/>
    <property type="molecule type" value="Genomic_DNA"/>
</dbReference>
<reference evidence="3 4" key="1">
    <citation type="journal article" date="2013" name="PLoS ONE">
        <title>Lactobacillus paracasei comparative genomics: towards species pan-genome definition and exploitation of diversity.</title>
        <authorList>
            <person name="Smokvina T."/>
            <person name="Wels M."/>
            <person name="Polka J."/>
            <person name="Chervaux C."/>
            <person name="Brisse S."/>
            <person name="Boekhorst J."/>
            <person name="van Hylckama Vlieg J.E."/>
            <person name="Siezen R.J."/>
        </authorList>
    </citation>
    <scope>NUCLEOTIDE SEQUENCE [LARGE SCALE GENOMIC DNA]</scope>
    <source>
        <strain evidence="3 4">Lpp22</strain>
    </source>
</reference>
<dbReference type="GO" id="GO:0051276">
    <property type="term" value="P:chromosome organization"/>
    <property type="evidence" value="ECO:0007669"/>
    <property type="project" value="InterPro"/>
</dbReference>
<evidence type="ECO:0000256" key="1">
    <source>
        <dbReference type="ARBA" id="ARBA00022612"/>
    </source>
</evidence>
<dbReference type="InterPro" id="IPR005335">
    <property type="entry name" value="Terminase_ssu"/>
</dbReference>
<protein>
    <submittedName>
        <fullName evidence="3">Phage terminase, small subunit</fullName>
    </submittedName>
</protein>
<organism evidence="3 4">
    <name type="scientific">Lacticaseibacillus paracasei subsp. paracasei Lpp22</name>
    <dbReference type="NCBI Taxonomy" id="1256221"/>
    <lineage>
        <taxon>Bacteria</taxon>
        <taxon>Bacillati</taxon>
        <taxon>Bacillota</taxon>
        <taxon>Bacilli</taxon>
        <taxon>Lactobacillales</taxon>
        <taxon>Lactobacillaceae</taxon>
        <taxon>Lacticaseibacillus</taxon>
    </lineage>
</organism>
<proteinExistence type="predicted"/>
<accession>A0A8E0I919</accession>
<evidence type="ECO:0000256" key="2">
    <source>
        <dbReference type="ARBA" id="ARBA00023219"/>
    </source>
</evidence>
<dbReference type="InterPro" id="IPR052404">
    <property type="entry name" value="SPP1-like_terminase"/>
</dbReference>
<evidence type="ECO:0000313" key="3">
    <source>
        <dbReference type="EMBL" id="EPC27102.1"/>
    </source>
</evidence>
<gene>
    <name evidence="3" type="ORF">Lpp22_1865</name>
</gene>
<dbReference type="InterPro" id="IPR038713">
    <property type="entry name" value="Terminase_Gp1_N_sf"/>
</dbReference>
<name>A0A8E0I919_LACPA</name>
<dbReference type="PANTHER" id="PTHR41328:SF2">
    <property type="entry name" value="TERMINASE SMALL SUBUNIT"/>
    <property type="match status" value="1"/>
</dbReference>
<keyword evidence="1" id="KW-1188">Viral release from host cell</keyword>
<dbReference type="Proteomes" id="UP000014257">
    <property type="component" value="Unassembled WGS sequence"/>
</dbReference>